<evidence type="ECO:0000256" key="1">
    <source>
        <dbReference type="ARBA" id="ARBA00008282"/>
    </source>
</evidence>
<evidence type="ECO:0000256" key="3">
    <source>
        <dbReference type="ARBA" id="ARBA00016337"/>
    </source>
</evidence>
<evidence type="ECO:0000256" key="12">
    <source>
        <dbReference type="ARBA" id="ARBA00023136"/>
    </source>
</evidence>
<evidence type="ECO:0000256" key="4">
    <source>
        <dbReference type="ARBA" id="ARBA00022475"/>
    </source>
</evidence>
<dbReference type="EC" id="2.7.1.180" evidence="2 18"/>
<evidence type="ECO:0000256" key="15">
    <source>
        <dbReference type="ARBA" id="ARBA00031306"/>
    </source>
</evidence>
<dbReference type="EMBL" id="FXWH01000001">
    <property type="protein sequence ID" value="SMQ63007.1"/>
    <property type="molecule type" value="Genomic_DNA"/>
</dbReference>
<comment type="cofactor">
    <cofactor evidence="19">
        <name>Mg(2+)</name>
        <dbReference type="ChEBI" id="CHEBI:18420"/>
    </cofactor>
    <cofactor evidence="19">
        <name>Mn(2+)</name>
        <dbReference type="ChEBI" id="CHEBI:29035"/>
    </cofactor>
    <text evidence="19">Magnesium. Can also use manganese.</text>
</comment>
<evidence type="ECO:0000256" key="18">
    <source>
        <dbReference type="PIRNR" id="PIRNR006268"/>
    </source>
</evidence>
<gene>
    <name evidence="21" type="ORF">SAMN06297229_0792</name>
</gene>
<keyword evidence="6 18" id="KW-0285">Flavoprotein</keyword>
<dbReference type="Pfam" id="PF02424">
    <property type="entry name" value="ApbE"/>
    <property type="match status" value="1"/>
</dbReference>
<evidence type="ECO:0000256" key="8">
    <source>
        <dbReference type="ARBA" id="ARBA00022723"/>
    </source>
</evidence>
<evidence type="ECO:0000256" key="11">
    <source>
        <dbReference type="ARBA" id="ARBA00022842"/>
    </source>
</evidence>
<dbReference type="GO" id="GO:0016740">
    <property type="term" value="F:transferase activity"/>
    <property type="evidence" value="ECO:0007669"/>
    <property type="project" value="UniProtKB-UniRule"/>
</dbReference>
<keyword evidence="4" id="KW-1003">Cell membrane</keyword>
<reference evidence="22" key="1">
    <citation type="submission" date="2017-04" db="EMBL/GenBank/DDBJ databases">
        <authorList>
            <person name="Varghese N."/>
            <person name="Submissions S."/>
        </authorList>
    </citation>
    <scope>NUCLEOTIDE SEQUENCE [LARGE SCALE GENOMIC DNA]</scope>
</reference>
<evidence type="ECO:0000256" key="20">
    <source>
        <dbReference type="RuleBase" id="RU363002"/>
    </source>
</evidence>
<dbReference type="GO" id="GO:0046872">
    <property type="term" value="F:metal ion binding"/>
    <property type="evidence" value="ECO:0007669"/>
    <property type="project" value="UniProtKB-UniRule"/>
</dbReference>
<name>A0A1Y6EK81_9GAMM</name>
<sequence length="343" mass="37791">MPKFIQSSAILKLWLALIGLAFFVSCSQAPEQTNLSGKTMGTTYHVSFISGDPEHVPEEIQAHIDGLLAQINSQMSTYDPNSELSRFNASRQITPFVVSRSLEEVVKRALEIAEETGGVLDVTVGPLVNLWGFGPQAKPEQVPSAEAIADLQDQVGYKHLSVSNHQLTKSHPELYVDLSTIAKGYAVDRVARVLEQLEIHNYLVEIGGEMRVKGSKAGDQPWRVAIEKPVSSERAVQRIIEPKNMAVATSGDYRNFYQEEGVRYSHIIDPRTGKPIQHQLVSATVLAETCMDADAYATALLVMGTEEALAFATRKNLAVMLVTREDDAFKEYTTPAFDEIAVD</sequence>
<evidence type="ECO:0000256" key="9">
    <source>
        <dbReference type="ARBA" id="ARBA00022729"/>
    </source>
</evidence>
<keyword evidence="5 20" id="KW-0997">Cell inner membrane</keyword>
<keyword evidence="9" id="KW-0732">Signal</keyword>
<dbReference type="Proteomes" id="UP000194450">
    <property type="component" value="Unassembled WGS sequence"/>
</dbReference>
<evidence type="ECO:0000256" key="14">
    <source>
        <dbReference type="ARBA" id="ARBA00023288"/>
    </source>
</evidence>
<evidence type="ECO:0000256" key="6">
    <source>
        <dbReference type="ARBA" id="ARBA00022630"/>
    </source>
</evidence>
<keyword evidence="13" id="KW-0564">Palmitate</keyword>
<organism evidence="21 22">
    <name type="scientific">Pseudidiomarina planktonica</name>
    <dbReference type="NCBI Taxonomy" id="1323738"/>
    <lineage>
        <taxon>Bacteria</taxon>
        <taxon>Pseudomonadati</taxon>
        <taxon>Pseudomonadota</taxon>
        <taxon>Gammaproteobacteria</taxon>
        <taxon>Alteromonadales</taxon>
        <taxon>Idiomarinaceae</taxon>
        <taxon>Pseudidiomarina</taxon>
    </lineage>
</organism>
<evidence type="ECO:0000256" key="10">
    <source>
        <dbReference type="ARBA" id="ARBA00022827"/>
    </source>
</evidence>
<feature type="binding site" evidence="19">
    <location>
        <position position="294"/>
    </location>
    <ligand>
        <name>Mg(2+)</name>
        <dbReference type="ChEBI" id="CHEBI:18420"/>
    </ligand>
</feature>
<dbReference type="PANTHER" id="PTHR30040">
    <property type="entry name" value="THIAMINE BIOSYNTHESIS LIPOPROTEIN APBE"/>
    <property type="match status" value="1"/>
</dbReference>
<comment type="function">
    <text evidence="20">Flavin transferase that catalyzes the transfer of the FMN moiety of FAD and its covalent binding to the hydroxyl group of a threonine residue in a target flavoprotein.</text>
</comment>
<evidence type="ECO:0000256" key="7">
    <source>
        <dbReference type="ARBA" id="ARBA00022679"/>
    </source>
</evidence>
<dbReference type="RefSeq" id="WP_234996256.1">
    <property type="nucleotide sequence ID" value="NZ_FXWH01000001.1"/>
</dbReference>
<evidence type="ECO:0000256" key="19">
    <source>
        <dbReference type="PIRSR" id="PIRSR006268-2"/>
    </source>
</evidence>
<dbReference type="Gene3D" id="3.10.520.10">
    <property type="entry name" value="ApbE-like domains"/>
    <property type="match status" value="1"/>
</dbReference>
<evidence type="ECO:0000256" key="2">
    <source>
        <dbReference type="ARBA" id="ARBA00011955"/>
    </source>
</evidence>
<keyword evidence="22" id="KW-1185">Reference proteome</keyword>
<keyword evidence="7 18" id="KW-0808">Transferase</keyword>
<dbReference type="PANTHER" id="PTHR30040:SF2">
    <property type="entry name" value="FAD:PROTEIN FMN TRANSFERASE"/>
    <property type="match status" value="1"/>
</dbReference>
<evidence type="ECO:0000313" key="22">
    <source>
        <dbReference type="Proteomes" id="UP000194450"/>
    </source>
</evidence>
<protein>
    <recommendedName>
        <fullName evidence="3 18">FAD:protein FMN transferase</fullName>
        <ecNumber evidence="2 18">2.7.1.180</ecNumber>
    </recommendedName>
    <alternativeName>
        <fullName evidence="15 18">Flavin transferase</fullName>
    </alternativeName>
</protein>
<dbReference type="SUPFAM" id="SSF143631">
    <property type="entry name" value="ApbE-like"/>
    <property type="match status" value="1"/>
</dbReference>
<evidence type="ECO:0000256" key="13">
    <source>
        <dbReference type="ARBA" id="ARBA00023139"/>
    </source>
</evidence>
<dbReference type="AlphaFoldDB" id="A0A1Y6EK81"/>
<dbReference type="GO" id="GO:0005886">
    <property type="term" value="C:plasma membrane"/>
    <property type="evidence" value="ECO:0007669"/>
    <property type="project" value="UniProtKB-SubCell"/>
</dbReference>
<feature type="binding site" evidence="19">
    <location>
        <position position="298"/>
    </location>
    <ligand>
        <name>Mg(2+)</name>
        <dbReference type="ChEBI" id="CHEBI:18420"/>
    </ligand>
</feature>
<proteinExistence type="inferred from homology"/>
<dbReference type="InterPro" id="IPR024932">
    <property type="entry name" value="ApbE"/>
</dbReference>
<dbReference type="PROSITE" id="PS51257">
    <property type="entry name" value="PROKAR_LIPOPROTEIN"/>
    <property type="match status" value="1"/>
</dbReference>
<keyword evidence="11 18" id="KW-0460">Magnesium</keyword>
<dbReference type="PIRSF" id="PIRSF006268">
    <property type="entry name" value="ApbE"/>
    <property type="match status" value="1"/>
</dbReference>
<dbReference type="InterPro" id="IPR003374">
    <property type="entry name" value="ApbE-like_sf"/>
</dbReference>
<keyword evidence="10 18" id="KW-0274">FAD</keyword>
<comment type="catalytic activity">
    <reaction evidence="16 18 20">
        <text>L-threonyl-[protein] + FAD = FMN-L-threonyl-[protein] + AMP + H(+)</text>
        <dbReference type="Rhea" id="RHEA:36847"/>
        <dbReference type="Rhea" id="RHEA-COMP:11060"/>
        <dbReference type="Rhea" id="RHEA-COMP:11061"/>
        <dbReference type="ChEBI" id="CHEBI:15378"/>
        <dbReference type="ChEBI" id="CHEBI:30013"/>
        <dbReference type="ChEBI" id="CHEBI:57692"/>
        <dbReference type="ChEBI" id="CHEBI:74257"/>
        <dbReference type="ChEBI" id="CHEBI:456215"/>
        <dbReference type="EC" id="2.7.1.180"/>
    </reaction>
</comment>
<evidence type="ECO:0000313" key="21">
    <source>
        <dbReference type="EMBL" id="SMQ63007.1"/>
    </source>
</evidence>
<comment type="similarity">
    <text evidence="1 18 20">Belongs to the ApbE family.</text>
</comment>
<accession>A0A1Y6EK81</accession>
<feature type="binding site" evidence="19">
    <location>
        <position position="180"/>
    </location>
    <ligand>
        <name>Mg(2+)</name>
        <dbReference type="ChEBI" id="CHEBI:18420"/>
    </ligand>
</feature>
<keyword evidence="14 20" id="KW-0449">Lipoprotein</keyword>
<dbReference type="FunFam" id="3.10.520.10:FF:000001">
    <property type="entry name" value="FAD:protein FMN transferase"/>
    <property type="match status" value="1"/>
</dbReference>
<evidence type="ECO:0000256" key="17">
    <source>
        <dbReference type="ARBA" id="ARBA00060485"/>
    </source>
</evidence>
<evidence type="ECO:0000256" key="16">
    <source>
        <dbReference type="ARBA" id="ARBA00048540"/>
    </source>
</evidence>
<keyword evidence="8 18" id="KW-0479">Metal-binding</keyword>
<comment type="subcellular location">
    <subcellularLocation>
        <location evidence="17 20">Cell inner membrane</location>
        <topology evidence="17 20">Lipid-anchor</topology>
        <orientation evidence="17 20">Periplasmic side</orientation>
    </subcellularLocation>
</comment>
<keyword evidence="12" id="KW-0472">Membrane</keyword>
<evidence type="ECO:0000256" key="5">
    <source>
        <dbReference type="ARBA" id="ARBA00022519"/>
    </source>
</evidence>